<evidence type="ECO:0000313" key="3">
    <source>
        <dbReference type="Proteomes" id="UP000838756"/>
    </source>
</evidence>
<evidence type="ECO:0000313" key="2">
    <source>
        <dbReference type="EMBL" id="CAH2232568.1"/>
    </source>
</evidence>
<comment type="caution">
    <text evidence="2">The sequence shown here is derived from an EMBL/GenBank/DDBJ whole genome shotgun (WGS) entry which is preliminary data.</text>
</comment>
<dbReference type="EMBL" id="CAKXAJ010024910">
    <property type="protein sequence ID" value="CAH2232568.1"/>
    <property type="molecule type" value="Genomic_DNA"/>
</dbReference>
<feature type="compositionally biased region" description="Basic residues" evidence="1">
    <location>
        <begin position="12"/>
        <end position="26"/>
    </location>
</feature>
<feature type="region of interest" description="Disordered" evidence="1">
    <location>
        <begin position="1"/>
        <end position="26"/>
    </location>
</feature>
<proteinExistence type="predicted"/>
<sequence>MWKNVTQIQKTSNKHTNNHVLHKKHGTNNEMDWNKAVLLGGRSITDSPLCRACMETDERPIHVMLQYNGVAEQRATHLGSSAILHETLKFKIQKFKFKNVLFIHDLITGTYEAFIHSTCYTNVSDGDNCIRQLKTKATRIPNAPWSKKSPQQT</sequence>
<protein>
    <submittedName>
        <fullName evidence="2">Jg10130 protein</fullName>
    </submittedName>
</protein>
<accession>A0A8S4RAQ0</accession>
<dbReference type="Proteomes" id="UP000838756">
    <property type="component" value="Unassembled WGS sequence"/>
</dbReference>
<feature type="compositionally biased region" description="Polar residues" evidence="1">
    <location>
        <begin position="1"/>
        <end position="11"/>
    </location>
</feature>
<dbReference type="AlphaFoldDB" id="A0A8S4RAQ0"/>
<dbReference type="OrthoDB" id="5419617at2759"/>
<keyword evidence="3" id="KW-1185">Reference proteome</keyword>
<organism evidence="2 3">
    <name type="scientific">Pararge aegeria aegeria</name>
    <dbReference type="NCBI Taxonomy" id="348720"/>
    <lineage>
        <taxon>Eukaryota</taxon>
        <taxon>Metazoa</taxon>
        <taxon>Ecdysozoa</taxon>
        <taxon>Arthropoda</taxon>
        <taxon>Hexapoda</taxon>
        <taxon>Insecta</taxon>
        <taxon>Pterygota</taxon>
        <taxon>Neoptera</taxon>
        <taxon>Endopterygota</taxon>
        <taxon>Lepidoptera</taxon>
        <taxon>Glossata</taxon>
        <taxon>Ditrysia</taxon>
        <taxon>Papilionoidea</taxon>
        <taxon>Nymphalidae</taxon>
        <taxon>Satyrinae</taxon>
        <taxon>Satyrini</taxon>
        <taxon>Parargina</taxon>
        <taxon>Pararge</taxon>
    </lineage>
</organism>
<evidence type="ECO:0000256" key="1">
    <source>
        <dbReference type="SAM" id="MobiDB-lite"/>
    </source>
</evidence>
<reference evidence="2" key="1">
    <citation type="submission" date="2022-03" db="EMBL/GenBank/DDBJ databases">
        <authorList>
            <person name="Lindestad O."/>
        </authorList>
    </citation>
    <scope>NUCLEOTIDE SEQUENCE</scope>
</reference>
<name>A0A8S4RAQ0_9NEOP</name>
<gene>
    <name evidence="2" type="primary">jg10130</name>
    <name evidence="2" type="ORF">PAEG_LOCUS10799</name>
</gene>